<comment type="caution">
    <text evidence="1">The sequence shown here is derived from an EMBL/GenBank/DDBJ whole genome shotgun (WGS) entry which is preliminary data.</text>
</comment>
<gene>
    <name evidence="1" type="ORF">EZV62_015671</name>
</gene>
<dbReference type="InterPro" id="IPR010683">
    <property type="entry name" value="DUF1262"/>
</dbReference>
<dbReference type="Proteomes" id="UP000323000">
    <property type="component" value="Chromosome 7"/>
</dbReference>
<dbReference type="EMBL" id="VAHF01000007">
    <property type="protein sequence ID" value="TXG57842.1"/>
    <property type="molecule type" value="Genomic_DNA"/>
</dbReference>
<organism evidence="1 2">
    <name type="scientific">Acer yangbiense</name>
    <dbReference type="NCBI Taxonomy" id="1000413"/>
    <lineage>
        <taxon>Eukaryota</taxon>
        <taxon>Viridiplantae</taxon>
        <taxon>Streptophyta</taxon>
        <taxon>Embryophyta</taxon>
        <taxon>Tracheophyta</taxon>
        <taxon>Spermatophyta</taxon>
        <taxon>Magnoliopsida</taxon>
        <taxon>eudicotyledons</taxon>
        <taxon>Gunneridae</taxon>
        <taxon>Pentapetalae</taxon>
        <taxon>rosids</taxon>
        <taxon>malvids</taxon>
        <taxon>Sapindales</taxon>
        <taxon>Sapindaceae</taxon>
        <taxon>Hippocastanoideae</taxon>
        <taxon>Acereae</taxon>
        <taxon>Acer</taxon>
    </lineage>
</organism>
<dbReference type="Pfam" id="PF06880">
    <property type="entry name" value="DUF1262"/>
    <property type="match status" value="1"/>
</dbReference>
<evidence type="ECO:0000313" key="2">
    <source>
        <dbReference type="Proteomes" id="UP000323000"/>
    </source>
</evidence>
<accession>A0A5C7HNK9</accession>
<evidence type="ECO:0000313" key="1">
    <source>
        <dbReference type="EMBL" id="TXG57842.1"/>
    </source>
</evidence>
<sequence length="397" mass="46256">MYVTRPLSMYRNFPSSLSIEPQEAGGPYSGFLVITDEEAEAEDTFCWGTCKFRGVKRLPFPQDKIVSVVHSSDIQETIVTKVWFLPVLDQPLSSNRYYVVRAKGKYKGQACKSSREMDIGVCCFSNVIKDMKPKPFDHRNIYQQFKIHRHYRNSFFTKSAATDGLPPNFLRKKGWELRTSSRLLRTNELREALGLDNSLRTLLPSSNFPITNKRSPSNVVGNWYCPFVFVKEEVRLRHQMKISVFYKMTLEQWWEEIGTWENVNDEDISVVNVNINVRREVNSVFGREAVKEGRVGNDGFVWFRVCERSNRRGSSRGSVGLSVAIVEKMKWVQEEGGWIDGKEKEVRVERVEEIRSEGWKKFGCYVLVESFVLRRMDGTLVLRSDFRHTHRVQCKWE</sequence>
<reference evidence="2" key="1">
    <citation type="journal article" date="2019" name="Gigascience">
        <title>De novo genome assembly of the endangered Acer yangbiense, a plant species with extremely small populations endemic to Yunnan Province, China.</title>
        <authorList>
            <person name="Yang J."/>
            <person name="Wariss H.M."/>
            <person name="Tao L."/>
            <person name="Zhang R."/>
            <person name="Yun Q."/>
            <person name="Hollingsworth P."/>
            <person name="Dao Z."/>
            <person name="Luo G."/>
            <person name="Guo H."/>
            <person name="Ma Y."/>
            <person name="Sun W."/>
        </authorList>
    </citation>
    <scope>NUCLEOTIDE SEQUENCE [LARGE SCALE GENOMIC DNA]</scope>
    <source>
        <strain evidence="2">cv. Malutang</strain>
    </source>
</reference>
<keyword evidence="2" id="KW-1185">Reference proteome</keyword>
<protein>
    <submittedName>
        <fullName evidence="1">Uncharacterized protein</fullName>
    </submittedName>
</protein>
<name>A0A5C7HNK9_9ROSI</name>
<proteinExistence type="predicted"/>
<dbReference type="AlphaFoldDB" id="A0A5C7HNK9"/>
<dbReference type="PANTHER" id="PTHR31050">
    <property type="entry name" value="OS08G0413200 PROTEIN"/>
    <property type="match status" value="1"/>
</dbReference>
<dbReference type="PANTHER" id="PTHR31050:SF4">
    <property type="entry name" value="DUF1262 FAMILY PROTEIN (DUF1262)"/>
    <property type="match status" value="1"/>
</dbReference>
<dbReference type="OrthoDB" id="1898393at2759"/>